<name>A0A165AHQ1_XYLHT</name>
<feature type="region of interest" description="Disordered" evidence="5">
    <location>
        <begin position="109"/>
        <end position="133"/>
    </location>
</feature>
<feature type="region of interest" description="Disordered" evidence="5">
    <location>
        <begin position="203"/>
        <end position="246"/>
    </location>
</feature>
<dbReference type="Pfam" id="PF00505">
    <property type="entry name" value="HMG_box"/>
    <property type="match status" value="1"/>
</dbReference>
<dbReference type="FunFam" id="1.10.30.10:FF:000041">
    <property type="entry name" value="HMG box family protein"/>
    <property type="match status" value="1"/>
</dbReference>
<dbReference type="EMBL" id="KV407463">
    <property type="protein sequence ID" value="KZF20493.1"/>
    <property type="molecule type" value="Genomic_DNA"/>
</dbReference>
<dbReference type="PANTHER" id="PTHR10270:SF161">
    <property type="entry name" value="SEX-DETERMINING REGION Y PROTEIN"/>
    <property type="match status" value="1"/>
</dbReference>
<dbReference type="GO" id="GO:0000978">
    <property type="term" value="F:RNA polymerase II cis-regulatory region sequence-specific DNA binding"/>
    <property type="evidence" value="ECO:0007669"/>
    <property type="project" value="TreeGrafter"/>
</dbReference>
<dbReference type="Proteomes" id="UP000076632">
    <property type="component" value="Unassembled WGS sequence"/>
</dbReference>
<feature type="DNA-binding region" description="HMG box" evidence="4">
    <location>
        <begin position="135"/>
        <end position="203"/>
    </location>
</feature>
<evidence type="ECO:0000256" key="5">
    <source>
        <dbReference type="SAM" id="MobiDB-lite"/>
    </source>
</evidence>
<dbReference type="GO" id="GO:0001228">
    <property type="term" value="F:DNA-binding transcription activator activity, RNA polymerase II-specific"/>
    <property type="evidence" value="ECO:0007669"/>
    <property type="project" value="TreeGrafter"/>
</dbReference>
<dbReference type="InParanoid" id="A0A165AHQ1"/>
<evidence type="ECO:0000256" key="1">
    <source>
        <dbReference type="ARBA" id="ARBA00023015"/>
    </source>
</evidence>
<gene>
    <name evidence="7" type="ORF">L228DRAFT_285192</name>
</gene>
<dbReference type="GO" id="GO:0030154">
    <property type="term" value="P:cell differentiation"/>
    <property type="evidence" value="ECO:0007669"/>
    <property type="project" value="TreeGrafter"/>
</dbReference>
<evidence type="ECO:0000256" key="3">
    <source>
        <dbReference type="ARBA" id="ARBA00023163"/>
    </source>
</evidence>
<evidence type="ECO:0000313" key="7">
    <source>
        <dbReference type="EMBL" id="KZF20493.1"/>
    </source>
</evidence>
<dbReference type="GO" id="GO:0000122">
    <property type="term" value="P:negative regulation of transcription by RNA polymerase II"/>
    <property type="evidence" value="ECO:0007669"/>
    <property type="project" value="TreeGrafter"/>
</dbReference>
<organism evidence="7 8">
    <name type="scientific">Xylona heveae (strain CBS 132557 / TC161)</name>
    <dbReference type="NCBI Taxonomy" id="1328760"/>
    <lineage>
        <taxon>Eukaryota</taxon>
        <taxon>Fungi</taxon>
        <taxon>Dikarya</taxon>
        <taxon>Ascomycota</taxon>
        <taxon>Pezizomycotina</taxon>
        <taxon>Xylonomycetes</taxon>
        <taxon>Xylonales</taxon>
        <taxon>Xylonaceae</taxon>
        <taxon>Xylona</taxon>
    </lineage>
</organism>
<keyword evidence="4" id="KW-0539">Nucleus</keyword>
<evidence type="ECO:0000259" key="6">
    <source>
        <dbReference type="PROSITE" id="PS50118"/>
    </source>
</evidence>
<evidence type="ECO:0000256" key="4">
    <source>
        <dbReference type="PROSITE-ProRule" id="PRU00267"/>
    </source>
</evidence>
<feature type="compositionally biased region" description="Basic residues" evidence="5">
    <location>
        <begin position="210"/>
        <end position="222"/>
    </location>
</feature>
<keyword evidence="8" id="KW-1185">Reference proteome</keyword>
<dbReference type="PANTHER" id="PTHR10270">
    <property type="entry name" value="SOX TRANSCRIPTION FACTOR"/>
    <property type="match status" value="1"/>
</dbReference>
<dbReference type="PROSITE" id="PS50118">
    <property type="entry name" value="HMG_BOX_2"/>
    <property type="match status" value="1"/>
</dbReference>
<keyword evidence="1" id="KW-0805">Transcription regulation</keyword>
<dbReference type="CDD" id="cd01389">
    <property type="entry name" value="HMG-box_ROX1-like"/>
    <property type="match status" value="1"/>
</dbReference>
<dbReference type="GeneID" id="28901453"/>
<accession>A0A165AHQ1</accession>
<dbReference type="AlphaFoldDB" id="A0A165AHQ1"/>
<reference evidence="7 8" key="1">
    <citation type="journal article" date="2016" name="Fungal Biol.">
        <title>The genome of Xylona heveae provides a window into fungal endophytism.</title>
        <authorList>
            <person name="Gazis R."/>
            <person name="Kuo A."/>
            <person name="Riley R."/>
            <person name="LaButti K."/>
            <person name="Lipzen A."/>
            <person name="Lin J."/>
            <person name="Amirebrahimi M."/>
            <person name="Hesse C.N."/>
            <person name="Spatafora J.W."/>
            <person name="Henrissat B."/>
            <person name="Hainaut M."/>
            <person name="Grigoriev I.V."/>
            <person name="Hibbett D.S."/>
        </authorList>
    </citation>
    <scope>NUCLEOTIDE SEQUENCE [LARGE SCALE GENOMIC DNA]</scope>
    <source>
        <strain evidence="7 8">TC161</strain>
    </source>
</reference>
<evidence type="ECO:0000256" key="2">
    <source>
        <dbReference type="ARBA" id="ARBA00023125"/>
    </source>
</evidence>
<sequence length="423" mass="47407">MNNNTTLANAQANPAFIRQQKLERLWHASLVQLSRGPEISFPAEIRRFIGNDGIRILANRYSALTGNQAQVFEDRANNAIRIFMPEPENLPLHPALQNIQDTSTYTLSPSPNSVVMTGPDGTPQRLGRHGRAGRVPRPPNAFILYRRHHHPIVKANNPNICNNDISIILGSQWRYEKPEIKAEFFALADILKCKHHETHPNYQYQPRKASEKKRRMTRRKAAALKNTGNSAEGGPAHASTSDPTTTPVVPVADCTHELPATIADTPPEQNEHWIFPATQEEFDSAFVQHLEILREVPTEDQLVPAFKVNKSANLEINFPLDEEALNNFLLDWNVANASAPPLSDDASRIQSVAPAALSSVLSERCIEDEQFFTNTASWDQVERDALRQAEELAKAFKSDMFDDGLHLAEAHSDSECRRMQSLL</sequence>
<evidence type="ECO:0000313" key="8">
    <source>
        <dbReference type="Proteomes" id="UP000076632"/>
    </source>
</evidence>
<keyword evidence="3" id="KW-0804">Transcription</keyword>
<feature type="domain" description="HMG box" evidence="6">
    <location>
        <begin position="135"/>
        <end position="203"/>
    </location>
</feature>
<protein>
    <recommendedName>
        <fullName evidence="6">HMG box domain-containing protein</fullName>
    </recommendedName>
</protein>
<dbReference type="OrthoDB" id="6247875at2759"/>
<dbReference type="STRING" id="1328760.A0A165AHQ1"/>
<dbReference type="InterPro" id="IPR036910">
    <property type="entry name" value="HMG_box_dom_sf"/>
</dbReference>
<dbReference type="GO" id="GO:0005634">
    <property type="term" value="C:nucleus"/>
    <property type="evidence" value="ECO:0007669"/>
    <property type="project" value="UniProtKB-UniRule"/>
</dbReference>
<dbReference type="InterPro" id="IPR009071">
    <property type="entry name" value="HMG_box_dom"/>
</dbReference>
<dbReference type="SMART" id="SM00398">
    <property type="entry name" value="HMG"/>
    <property type="match status" value="1"/>
</dbReference>
<dbReference type="RefSeq" id="XP_018186048.1">
    <property type="nucleotide sequence ID" value="XM_018336316.1"/>
</dbReference>
<dbReference type="SUPFAM" id="SSF47095">
    <property type="entry name" value="HMG-box"/>
    <property type="match status" value="1"/>
</dbReference>
<dbReference type="InterPro" id="IPR050140">
    <property type="entry name" value="SRY-related_HMG-box_TF-like"/>
</dbReference>
<proteinExistence type="predicted"/>
<keyword evidence="2 4" id="KW-0238">DNA-binding</keyword>
<dbReference type="Gene3D" id="1.10.30.10">
    <property type="entry name" value="High mobility group box domain"/>
    <property type="match status" value="1"/>
</dbReference>